<proteinExistence type="predicted"/>
<reference evidence="1 2" key="1">
    <citation type="journal article" date="2011" name="Biochem. Biophys. Res. Commun.">
        <title>Increased number of Arginine-based salt bridges contributes to the thermotolerance of thermotolerant acetic acid bacteria, Acetobacter tropicalis SKU1100.</title>
        <authorList>
            <person name="Matsutani M."/>
            <person name="Hirakawa H."/>
            <person name="Nishikura M."/>
            <person name="Soemphol W."/>
            <person name="Ali I.A.I."/>
            <person name="Yakushi T."/>
            <person name="Matsushita K."/>
        </authorList>
    </citation>
    <scope>NUCLEOTIDE SEQUENCE [LARGE SCALE GENOMIC DNA]</scope>
    <source>
        <strain evidence="1 2">NBRC 101654</strain>
    </source>
</reference>
<name>F7VBS0_9PROT</name>
<dbReference type="AlphaFoldDB" id="F7VBS0"/>
<accession>F7VBS0</accession>
<sequence>MHGCVQSLAKALLVLLGHVKAPQCDTVRQNTVFSFIQDLSCPHSGAN</sequence>
<comment type="caution">
    <text evidence="1">The sequence shown here is derived from an EMBL/GenBank/DDBJ whole genome shotgun (WGS) entry which is preliminary data.</text>
</comment>
<protein>
    <submittedName>
        <fullName evidence="1">Uncharacterized protein</fullName>
    </submittedName>
</protein>
<gene>
    <name evidence="1" type="ORF">ATPR_0819</name>
</gene>
<organism evidence="1 2">
    <name type="scientific">Acetobacter tropicalis NBRC 101654</name>
    <dbReference type="NCBI Taxonomy" id="749388"/>
    <lineage>
        <taxon>Bacteria</taxon>
        <taxon>Pseudomonadati</taxon>
        <taxon>Pseudomonadota</taxon>
        <taxon>Alphaproteobacteria</taxon>
        <taxon>Acetobacterales</taxon>
        <taxon>Acetobacteraceae</taxon>
        <taxon>Acetobacter</taxon>
    </lineage>
</organism>
<evidence type="ECO:0000313" key="1">
    <source>
        <dbReference type="EMBL" id="GAA07815.1"/>
    </source>
</evidence>
<evidence type="ECO:0000313" key="2">
    <source>
        <dbReference type="Proteomes" id="UP000004319"/>
    </source>
</evidence>
<dbReference type="Proteomes" id="UP000004319">
    <property type="component" value="Unassembled WGS sequence"/>
</dbReference>
<dbReference type="EMBL" id="BABS01000015">
    <property type="protein sequence ID" value="GAA07815.1"/>
    <property type="molecule type" value="Genomic_DNA"/>
</dbReference>